<evidence type="ECO:0000313" key="2">
    <source>
        <dbReference type="EMBL" id="NYD23305.1"/>
    </source>
</evidence>
<sequence length="58" mass="6004">MKDARVLGAVVVLALVAALLVGNWLIGVLWPGPTAETYQNLSCGSRPSARSGRARIAG</sequence>
<keyword evidence="1" id="KW-0812">Transmembrane</keyword>
<gene>
    <name evidence="2" type="ORF">BJ968_002845</name>
</gene>
<keyword evidence="3" id="KW-1185">Reference proteome</keyword>
<accession>A0A7Y9DME7</accession>
<comment type="caution">
    <text evidence="2">The sequence shown here is derived from an EMBL/GenBank/DDBJ whole genome shotgun (WGS) entry which is preliminary data.</text>
</comment>
<dbReference type="RefSeq" id="WP_179752931.1">
    <property type="nucleotide sequence ID" value="NZ_BAAAGN010000010.1"/>
</dbReference>
<keyword evidence="1" id="KW-1133">Transmembrane helix</keyword>
<dbReference type="EMBL" id="JACCBB010000001">
    <property type="protein sequence ID" value="NYD23305.1"/>
    <property type="molecule type" value="Genomic_DNA"/>
</dbReference>
<reference evidence="2 3" key="1">
    <citation type="submission" date="2020-07" db="EMBL/GenBank/DDBJ databases">
        <title>Sequencing the genomes of 1000 actinobacteria strains.</title>
        <authorList>
            <person name="Klenk H.-P."/>
        </authorList>
    </citation>
    <scope>NUCLEOTIDE SEQUENCE [LARGE SCALE GENOMIC DNA]</scope>
    <source>
        <strain evidence="2 3">DSM 7487</strain>
    </source>
</reference>
<name>A0A7Y9DME7_9ACTN</name>
<proteinExistence type="predicted"/>
<feature type="transmembrane region" description="Helical" evidence="1">
    <location>
        <begin position="7"/>
        <end position="30"/>
    </location>
</feature>
<evidence type="ECO:0000256" key="1">
    <source>
        <dbReference type="SAM" id="Phobius"/>
    </source>
</evidence>
<dbReference type="Proteomes" id="UP000521922">
    <property type="component" value="Unassembled WGS sequence"/>
</dbReference>
<dbReference type="AlphaFoldDB" id="A0A7Y9DME7"/>
<evidence type="ECO:0000313" key="3">
    <source>
        <dbReference type="Proteomes" id="UP000521922"/>
    </source>
</evidence>
<organism evidence="2 3">
    <name type="scientific">Kineococcus aurantiacus</name>
    <dbReference type="NCBI Taxonomy" id="37633"/>
    <lineage>
        <taxon>Bacteria</taxon>
        <taxon>Bacillati</taxon>
        <taxon>Actinomycetota</taxon>
        <taxon>Actinomycetes</taxon>
        <taxon>Kineosporiales</taxon>
        <taxon>Kineosporiaceae</taxon>
        <taxon>Kineococcus</taxon>
    </lineage>
</organism>
<protein>
    <submittedName>
        <fullName evidence="2">Uncharacterized protein</fullName>
    </submittedName>
</protein>
<keyword evidence="1" id="KW-0472">Membrane</keyword>